<evidence type="ECO:0000313" key="3">
    <source>
        <dbReference type="EMBL" id="KKB47556.1"/>
    </source>
</evidence>
<dbReference type="Pfam" id="PF03629">
    <property type="entry name" value="SASA"/>
    <property type="match status" value="1"/>
</dbReference>
<dbReference type="Gene3D" id="3.40.50.1110">
    <property type="entry name" value="SGNH hydrolase"/>
    <property type="match status" value="1"/>
</dbReference>
<protein>
    <recommendedName>
        <fullName evidence="2">Sialate O-acetylesterase domain-containing protein</fullName>
    </recommendedName>
</protein>
<dbReference type="EMBL" id="AQHW01000029">
    <property type="protein sequence ID" value="KKB47556.1"/>
    <property type="molecule type" value="Genomic_DNA"/>
</dbReference>
<dbReference type="InterPro" id="IPR005181">
    <property type="entry name" value="SASA"/>
</dbReference>
<dbReference type="SUPFAM" id="SSF52266">
    <property type="entry name" value="SGNH hydrolase"/>
    <property type="match status" value="1"/>
</dbReference>
<proteinExistence type="predicted"/>
<comment type="caution">
    <text evidence="3">The sequence shown here is derived from an EMBL/GenBank/DDBJ whole genome shotgun (WGS) entry which is preliminary data.</text>
</comment>
<dbReference type="Proteomes" id="UP000033035">
    <property type="component" value="Unassembled WGS sequence"/>
</dbReference>
<organism evidence="3 4">
    <name type="scientific">Parabacteroides gordonii MS-1 = DSM 23371</name>
    <dbReference type="NCBI Taxonomy" id="1203610"/>
    <lineage>
        <taxon>Bacteria</taxon>
        <taxon>Pseudomonadati</taxon>
        <taxon>Bacteroidota</taxon>
        <taxon>Bacteroidia</taxon>
        <taxon>Bacteroidales</taxon>
        <taxon>Tannerellaceae</taxon>
        <taxon>Parabacteroides</taxon>
    </lineage>
</organism>
<accession>A0A0F5IPV3</accession>
<reference evidence="3 4" key="1">
    <citation type="submission" date="2013-04" db="EMBL/GenBank/DDBJ databases">
        <title>The Genome Sequence of Parabacteroides gordonii DSM 23371.</title>
        <authorList>
            <consortium name="The Broad Institute Genomics Platform"/>
            <person name="Earl A."/>
            <person name="Ward D."/>
            <person name="Feldgarden M."/>
            <person name="Gevers D."/>
            <person name="Martens E."/>
            <person name="Sakamoto M."/>
            <person name="Benno Y."/>
            <person name="Suzuki N."/>
            <person name="Matsunaga N."/>
            <person name="Koshihara K."/>
            <person name="Seki M."/>
            <person name="Komiya H."/>
            <person name="Walker B."/>
            <person name="Young S."/>
            <person name="Zeng Q."/>
            <person name="Gargeya S."/>
            <person name="Fitzgerald M."/>
            <person name="Haas B."/>
            <person name="Abouelleil A."/>
            <person name="Allen A.W."/>
            <person name="Alvarado L."/>
            <person name="Arachchi H.M."/>
            <person name="Berlin A.M."/>
            <person name="Chapman S.B."/>
            <person name="Gainer-Dewar J."/>
            <person name="Goldberg J."/>
            <person name="Griggs A."/>
            <person name="Gujja S."/>
            <person name="Hansen M."/>
            <person name="Howarth C."/>
            <person name="Imamovic A."/>
            <person name="Ireland A."/>
            <person name="Larimer J."/>
            <person name="McCowan C."/>
            <person name="Murphy C."/>
            <person name="Pearson M."/>
            <person name="Poon T.W."/>
            <person name="Priest M."/>
            <person name="Roberts A."/>
            <person name="Saif S."/>
            <person name="Shea T."/>
            <person name="Sisk P."/>
            <person name="Sykes S."/>
            <person name="Wortman J."/>
            <person name="Nusbaum C."/>
            <person name="Birren B."/>
        </authorList>
    </citation>
    <scope>NUCLEOTIDE SEQUENCE [LARGE SCALE GENOMIC DNA]</scope>
    <source>
        <strain evidence="3 4">MS-1</strain>
    </source>
</reference>
<dbReference type="PATRIC" id="fig|1203610.3.peg.5316"/>
<dbReference type="PANTHER" id="PTHR22901">
    <property type="entry name" value="SIALATE O-ACETYLESTERASE"/>
    <property type="match status" value="1"/>
</dbReference>
<dbReference type="AlphaFoldDB" id="A0A0F5IPV3"/>
<gene>
    <name evidence="3" type="ORF">HMPREF1536_05200</name>
</gene>
<name>A0A0F5IPV3_9BACT</name>
<dbReference type="GO" id="GO:0005975">
    <property type="term" value="P:carbohydrate metabolic process"/>
    <property type="evidence" value="ECO:0007669"/>
    <property type="project" value="TreeGrafter"/>
</dbReference>
<dbReference type="PANTHER" id="PTHR22901:SF0">
    <property type="entry name" value="SIALATE O-ACETYLESTERASE"/>
    <property type="match status" value="1"/>
</dbReference>
<sequence>MLRRVLSIIKRTLYPFYFNLKCVNKERVRGLKMSPLYADGMILQCNKPLRIQGQACSGEWVTVRIAGHMQQTCCRSDGRWEVVLEAILPGGPFRMEVSTPKKQLVYKDVYAGEVWLCSGQSNMVVTMRNYLPENRDPNNRVPYRYFSLYPFALTYPGKWAWGVNRCINRYRYISYTGWRECRSPFLGDLSAIAYYYGEELSSRLGIPVGLIVNPVGGTAEYCWIERHVLQREFPEILSNWYENSRVTKWMKERAIENIGKSIPEQEQLHPYHPGYCYEVCIRPIKGYPIRGCIWFAGESSAQLNDSVQFERLQELLIRSWRTDWGECFPFNYVQLHGMNYENAFGKGTKYYYSEIREAQRKLLKKIPYVGMAVSYDLSVEDNPHFKNRRPMGERLARLALHYTYGQKDIVPCGPQPREAWLHENLIRIKFDFASGLQTSDGASVQTIKVAGADGKFYPADGRIEEEQLLVACPEVQSPCRVHYAFDAYPCKANLVNGNGLPAAAFEIEITQ</sequence>
<evidence type="ECO:0000256" key="1">
    <source>
        <dbReference type="ARBA" id="ARBA00022801"/>
    </source>
</evidence>
<feature type="domain" description="Sialate O-acetylesterase" evidence="2">
    <location>
        <begin position="279"/>
        <end position="399"/>
    </location>
</feature>
<keyword evidence="4" id="KW-1185">Reference proteome</keyword>
<keyword evidence="1" id="KW-0378">Hydrolase</keyword>
<evidence type="ECO:0000259" key="2">
    <source>
        <dbReference type="Pfam" id="PF03629"/>
    </source>
</evidence>
<dbReference type="GO" id="GO:0001681">
    <property type="term" value="F:sialate O-acetylesterase activity"/>
    <property type="evidence" value="ECO:0007669"/>
    <property type="project" value="InterPro"/>
</dbReference>
<evidence type="ECO:0000313" key="4">
    <source>
        <dbReference type="Proteomes" id="UP000033035"/>
    </source>
</evidence>
<dbReference type="STRING" id="1203610.HMPREF1536_05200"/>
<dbReference type="HOGENOM" id="CLU_015150_0_0_10"/>
<dbReference type="InterPro" id="IPR039329">
    <property type="entry name" value="SIAE"/>
</dbReference>
<dbReference type="InterPro" id="IPR036514">
    <property type="entry name" value="SGNH_hydro_sf"/>
</dbReference>